<keyword evidence="2" id="KW-1185">Reference proteome</keyword>
<name>A0ACD5H3P7_9CYAN</name>
<evidence type="ECO:0000313" key="2">
    <source>
        <dbReference type="Proteomes" id="UP000095472"/>
    </source>
</evidence>
<organism evidence="1 2">
    <name type="scientific">Desertifilum tharense IPPAS B-1220</name>
    <dbReference type="NCBI Taxonomy" id="1781255"/>
    <lineage>
        <taxon>Bacteria</taxon>
        <taxon>Bacillati</taxon>
        <taxon>Cyanobacteriota</taxon>
        <taxon>Cyanophyceae</taxon>
        <taxon>Desertifilales</taxon>
        <taxon>Desertifilaceae</taxon>
        <taxon>Desertifilum</taxon>
    </lineage>
</organism>
<proteinExistence type="predicted"/>
<gene>
    <name evidence="1" type="ORF">BH720_034260</name>
</gene>
<reference evidence="1 2" key="1">
    <citation type="journal article" date="2016" name="Genome Announc.">
        <title>Draft Genome Sequence of the Thermotolerant Cyanobacterium Desertifilum sp. IPPAS B-1220.</title>
        <authorList>
            <person name="Mironov K.S."/>
            <person name="Sinetova M.A."/>
            <person name="Bolatkhan K."/>
            <person name="Zayadan B.K."/>
            <person name="Ustinova V.V."/>
            <person name="Kupriyanova E.V."/>
            <person name="Skrypnik A.N."/>
            <person name="Gogoleva N.E."/>
            <person name="Gogolev Y.V."/>
            <person name="Los D.A."/>
        </authorList>
    </citation>
    <scope>NUCLEOTIDE SEQUENCE [LARGE SCALE GENOMIC DNA]</scope>
    <source>
        <strain evidence="1 2">IPPAS B-1220</strain>
    </source>
</reference>
<dbReference type="Proteomes" id="UP000095472">
    <property type="component" value="Chromosome"/>
</dbReference>
<protein>
    <submittedName>
        <fullName evidence="1">PAS domain-containing protein</fullName>
    </submittedName>
</protein>
<accession>A0ACD5H3P7</accession>
<evidence type="ECO:0000313" key="1">
    <source>
        <dbReference type="EMBL" id="XPM67369.1"/>
    </source>
</evidence>
<sequence length="194" mass="22385">MVNFENRYRTKNGEYRWLAWKARPLIEDRLIYAIARDITERKRLESQHLQRLADETAARIQIANILESITDAFFALDRQWRFTYLNHQAERLLQRQRDELLGKNLWEEFPEAIKNDFYTQYHRALTEQVSVTFTEFYPPSTAGFSSAFTPPPKVSPSTSKTSPPANKPKLPSASQKNAIASCLSSTLNPCGLTT</sequence>
<dbReference type="EMBL" id="CP182909">
    <property type="protein sequence ID" value="XPM67369.1"/>
    <property type="molecule type" value="Genomic_DNA"/>
</dbReference>